<evidence type="ECO:0000256" key="1">
    <source>
        <dbReference type="ARBA" id="ARBA00004141"/>
    </source>
</evidence>
<reference evidence="8 9" key="1">
    <citation type="submission" date="2024-03" db="EMBL/GenBank/DDBJ databases">
        <title>Adaptation during the transition from Ophiocordyceps entomopathogen to insect associate is accompanied by gene loss and intensified selection.</title>
        <authorList>
            <person name="Ward C.M."/>
            <person name="Onetto C.A."/>
            <person name="Borneman A.R."/>
        </authorList>
    </citation>
    <scope>NUCLEOTIDE SEQUENCE [LARGE SCALE GENOMIC DNA]</scope>
    <source>
        <strain evidence="8">AWRI1</strain>
        <tissue evidence="8">Single Adult Female</tissue>
    </source>
</reference>
<gene>
    <name evidence="8" type="ORF">V9T40_001370</name>
</gene>
<proteinExistence type="predicted"/>
<comment type="caution">
    <text evidence="8">The sequence shown here is derived from an EMBL/GenBank/DDBJ whole genome shotgun (WGS) entry which is preliminary data.</text>
</comment>
<dbReference type="PANTHER" id="PTHR11132">
    <property type="entry name" value="SOLUTE CARRIER FAMILY 35"/>
    <property type="match status" value="1"/>
</dbReference>
<feature type="transmembrane region" description="Helical" evidence="6">
    <location>
        <begin position="339"/>
        <end position="357"/>
    </location>
</feature>
<evidence type="ECO:0000256" key="5">
    <source>
        <dbReference type="SAM" id="MobiDB-lite"/>
    </source>
</evidence>
<dbReference type="EMBL" id="JBBCAQ010000034">
    <property type="protein sequence ID" value="KAK7580741.1"/>
    <property type="molecule type" value="Genomic_DNA"/>
</dbReference>
<dbReference type="AlphaFoldDB" id="A0AAN9TS65"/>
<organism evidence="8 9">
    <name type="scientific">Parthenolecanium corni</name>
    <dbReference type="NCBI Taxonomy" id="536013"/>
    <lineage>
        <taxon>Eukaryota</taxon>
        <taxon>Metazoa</taxon>
        <taxon>Ecdysozoa</taxon>
        <taxon>Arthropoda</taxon>
        <taxon>Hexapoda</taxon>
        <taxon>Insecta</taxon>
        <taxon>Pterygota</taxon>
        <taxon>Neoptera</taxon>
        <taxon>Paraneoptera</taxon>
        <taxon>Hemiptera</taxon>
        <taxon>Sternorrhyncha</taxon>
        <taxon>Coccoidea</taxon>
        <taxon>Coccidae</taxon>
        <taxon>Parthenolecanium</taxon>
    </lineage>
</organism>
<dbReference type="Proteomes" id="UP001367676">
    <property type="component" value="Unassembled WGS sequence"/>
</dbReference>
<dbReference type="GO" id="GO:0016020">
    <property type="term" value="C:membrane"/>
    <property type="evidence" value="ECO:0007669"/>
    <property type="project" value="UniProtKB-SubCell"/>
</dbReference>
<evidence type="ECO:0000313" key="9">
    <source>
        <dbReference type="Proteomes" id="UP001367676"/>
    </source>
</evidence>
<feature type="transmembrane region" description="Helical" evidence="6">
    <location>
        <begin position="311"/>
        <end position="333"/>
    </location>
</feature>
<evidence type="ECO:0000259" key="7">
    <source>
        <dbReference type="Pfam" id="PF03151"/>
    </source>
</evidence>
<keyword evidence="4 6" id="KW-0472">Membrane</keyword>
<feature type="transmembrane region" description="Helical" evidence="6">
    <location>
        <begin position="186"/>
        <end position="204"/>
    </location>
</feature>
<feature type="transmembrane region" description="Helical" evidence="6">
    <location>
        <begin position="160"/>
        <end position="179"/>
    </location>
</feature>
<keyword evidence="2 6" id="KW-0812">Transmembrane</keyword>
<evidence type="ECO:0000313" key="8">
    <source>
        <dbReference type="EMBL" id="KAK7580741.1"/>
    </source>
</evidence>
<dbReference type="SUPFAM" id="SSF103481">
    <property type="entry name" value="Multidrug resistance efflux transporter EmrE"/>
    <property type="match status" value="1"/>
</dbReference>
<dbReference type="Pfam" id="PF03151">
    <property type="entry name" value="TPT"/>
    <property type="match status" value="1"/>
</dbReference>
<feature type="region of interest" description="Disordered" evidence="5">
    <location>
        <begin position="377"/>
        <end position="401"/>
    </location>
</feature>
<evidence type="ECO:0000256" key="6">
    <source>
        <dbReference type="SAM" id="Phobius"/>
    </source>
</evidence>
<feature type="transmembrane region" description="Helical" evidence="6">
    <location>
        <begin position="248"/>
        <end position="267"/>
    </location>
</feature>
<sequence length="401" mass="45351">MHFLSTNMTLNRLEMRMFYDGQTPNSGDLYPPQTPTSKSWGWKPWTDFYSNSQRDDDDVRMDENNCHQFITDSSFVYVVNWNGILSTMQFEFPLFLTAFNQLLKFGFAAIFRFTYFCATGKERATITWKKNCQMMALLGLISAGHMALSNYSLVLNTVSLFTVSKSTSIIFILILVSVFQLEKFSWKMVMIVAMIATGMALFTYKSSQLMLAGLIVALGAAFMSGLRWTLAQFVLQKSNLGIHNPIDLIYYVDLWVFLFVAPVATIIEGKRIQHAYDVYGDHMTALATVSATLAFIMEITKFWVLRRTSSITVSVLGIVKEVATVILAFLTLNEQMSEINFLGLVLCIGGVACHAVYKYRKAKRRYYLEIEGLDNPAQDPVSDSEDSTSNKNASYLNLCNP</sequence>
<comment type="subcellular location">
    <subcellularLocation>
        <location evidence="1">Membrane</location>
        <topology evidence="1">Multi-pass membrane protein</topology>
    </subcellularLocation>
</comment>
<protein>
    <recommendedName>
        <fullName evidence="7">Sugar phosphate transporter domain-containing protein</fullName>
    </recommendedName>
</protein>
<feature type="transmembrane region" description="Helical" evidence="6">
    <location>
        <begin position="134"/>
        <end position="154"/>
    </location>
</feature>
<feature type="domain" description="Sugar phosphate transporter" evidence="7">
    <location>
        <begin position="83"/>
        <end position="353"/>
    </location>
</feature>
<evidence type="ECO:0000256" key="3">
    <source>
        <dbReference type="ARBA" id="ARBA00022989"/>
    </source>
</evidence>
<evidence type="ECO:0000256" key="4">
    <source>
        <dbReference type="ARBA" id="ARBA00023136"/>
    </source>
</evidence>
<dbReference type="InterPro" id="IPR037185">
    <property type="entry name" value="EmrE-like"/>
</dbReference>
<feature type="transmembrane region" description="Helical" evidence="6">
    <location>
        <begin position="92"/>
        <end position="113"/>
    </location>
</feature>
<feature type="transmembrane region" description="Helical" evidence="6">
    <location>
        <begin position="210"/>
        <end position="228"/>
    </location>
</feature>
<dbReference type="InterPro" id="IPR050186">
    <property type="entry name" value="TPT_transporter"/>
</dbReference>
<feature type="compositionally biased region" description="Polar residues" evidence="5">
    <location>
        <begin position="387"/>
        <end position="401"/>
    </location>
</feature>
<keyword evidence="3 6" id="KW-1133">Transmembrane helix</keyword>
<dbReference type="InterPro" id="IPR004853">
    <property type="entry name" value="Sugar_P_trans_dom"/>
</dbReference>
<evidence type="ECO:0000256" key="2">
    <source>
        <dbReference type="ARBA" id="ARBA00022692"/>
    </source>
</evidence>
<name>A0AAN9TS65_9HEMI</name>
<accession>A0AAN9TS65</accession>
<keyword evidence="9" id="KW-1185">Reference proteome</keyword>
<feature type="transmembrane region" description="Helical" evidence="6">
    <location>
        <begin position="279"/>
        <end position="299"/>
    </location>
</feature>